<dbReference type="EMBL" id="JAACJO010000012">
    <property type="protein sequence ID" value="KAF5351624.1"/>
    <property type="molecule type" value="Genomic_DNA"/>
</dbReference>
<keyword evidence="3" id="KW-0472">Membrane</keyword>
<name>A0A8H5D1Z3_9AGAR</name>
<dbReference type="SUPFAM" id="SSF53067">
    <property type="entry name" value="Actin-like ATPase domain"/>
    <property type="match status" value="1"/>
</dbReference>
<comment type="caution">
    <text evidence="4">The sequence shown here is derived from an EMBL/GenBank/DDBJ whole genome shotgun (WGS) entry which is preliminary data.</text>
</comment>
<keyword evidence="3" id="KW-0812">Transmembrane</keyword>
<dbReference type="Pfam" id="PF00012">
    <property type="entry name" value="HSP70"/>
    <property type="match status" value="1"/>
</dbReference>
<keyword evidence="3" id="KW-1133">Transmembrane helix</keyword>
<evidence type="ECO:0000256" key="1">
    <source>
        <dbReference type="ARBA" id="ARBA00022741"/>
    </source>
</evidence>
<organism evidence="4 5">
    <name type="scientific">Leucocoprinus leucothites</name>
    <dbReference type="NCBI Taxonomy" id="201217"/>
    <lineage>
        <taxon>Eukaryota</taxon>
        <taxon>Fungi</taxon>
        <taxon>Dikarya</taxon>
        <taxon>Basidiomycota</taxon>
        <taxon>Agaricomycotina</taxon>
        <taxon>Agaricomycetes</taxon>
        <taxon>Agaricomycetidae</taxon>
        <taxon>Agaricales</taxon>
        <taxon>Agaricineae</taxon>
        <taxon>Agaricaceae</taxon>
        <taxon>Leucocoprinus</taxon>
    </lineage>
</organism>
<reference evidence="4 5" key="1">
    <citation type="journal article" date="2020" name="ISME J.">
        <title>Uncovering the hidden diversity of litter-decomposition mechanisms in mushroom-forming fungi.</title>
        <authorList>
            <person name="Floudas D."/>
            <person name="Bentzer J."/>
            <person name="Ahren D."/>
            <person name="Johansson T."/>
            <person name="Persson P."/>
            <person name="Tunlid A."/>
        </authorList>
    </citation>
    <scope>NUCLEOTIDE SEQUENCE [LARGE SCALE GENOMIC DNA]</scope>
    <source>
        <strain evidence="4 5">CBS 146.42</strain>
    </source>
</reference>
<evidence type="ECO:0000256" key="3">
    <source>
        <dbReference type="SAM" id="Phobius"/>
    </source>
</evidence>
<dbReference type="InterPro" id="IPR043129">
    <property type="entry name" value="ATPase_NBD"/>
</dbReference>
<feature type="transmembrane region" description="Helical" evidence="3">
    <location>
        <begin position="12"/>
        <end position="32"/>
    </location>
</feature>
<accession>A0A8H5D1Z3</accession>
<proteinExistence type="predicted"/>
<dbReference type="OrthoDB" id="10454486at2759"/>
<evidence type="ECO:0000256" key="2">
    <source>
        <dbReference type="ARBA" id="ARBA00022840"/>
    </source>
</evidence>
<keyword evidence="1" id="KW-0547">Nucleotide-binding</keyword>
<dbReference type="GO" id="GO:0140662">
    <property type="term" value="F:ATP-dependent protein folding chaperone"/>
    <property type="evidence" value="ECO:0007669"/>
    <property type="project" value="InterPro"/>
</dbReference>
<sequence length="382" mass="41600">MPKTLASRGSTPFTLGALYLFFTFLCHLPFIISPLRERPNDWWNPEHGVLVGIDLTGDCAYIGVQKLKDGPVHVIPDYTTGGGCVPQIQYKTTGFDGDLGMPSIDFDAKVKTLSRLKANADIYLNDNITSAAMAVHLRTGATYEHRQKFAEAAQLAGFTDTVIVLNSVILMIESFAALHEDWFSEVTKDEVSILFVNVVENHGAPDWGLRVDVSLADVEPDWGALSLWKDEVFRVDDVDGVVQGSKSFLQKHEMDPSMIDGIILMGSYTGMPKLRVMLQEHFPNALHIGAIDSDEAVVTGAAALVGRVGHEPSQFEGLVCSGYDPNEVRPGQSCAPDVKSVDALQMCPVERPPWASPSSIAFAAVLCDMDDLLSFEASLGKI</sequence>
<dbReference type="AlphaFoldDB" id="A0A8H5D1Z3"/>
<keyword evidence="5" id="KW-1185">Reference proteome</keyword>
<evidence type="ECO:0000313" key="5">
    <source>
        <dbReference type="Proteomes" id="UP000559027"/>
    </source>
</evidence>
<gene>
    <name evidence="4" type="ORF">D9756_007449</name>
</gene>
<protein>
    <submittedName>
        <fullName evidence="4">Uncharacterized protein</fullName>
    </submittedName>
</protein>
<dbReference type="InterPro" id="IPR013126">
    <property type="entry name" value="Hsp_70_fam"/>
</dbReference>
<keyword evidence="2" id="KW-0067">ATP-binding</keyword>
<dbReference type="Proteomes" id="UP000559027">
    <property type="component" value="Unassembled WGS sequence"/>
</dbReference>
<dbReference type="GO" id="GO:0005524">
    <property type="term" value="F:ATP binding"/>
    <property type="evidence" value="ECO:0007669"/>
    <property type="project" value="UniProtKB-KW"/>
</dbReference>
<dbReference type="Gene3D" id="3.30.420.40">
    <property type="match status" value="1"/>
</dbReference>
<evidence type="ECO:0000313" key="4">
    <source>
        <dbReference type="EMBL" id="KAF5351624.1"/>
    </source>
</evidence>